<protein>
    <recommendedName>
        <fullName evidence="1">HRDC domain-containing protein</fullName>
    </recommendedName>
</protein>
<dbReference type="InterPro" id="IPR044876">
    <property type="entry name" value="HRDC_dom_sf"/>
</dbReference>
<dbReference type="PROSITE" id="PS50967">
    <property type="entry name" value="HRDC"/>
    <property type="match status" value="1"/>
</dbReference>
<dbReference type="KEGG" id="pxv:FXF36_08640"/>
<evidence type="ECO:0000313" key="2">
    <source>
        <dbReference type="EMBL" id="QFJ54919.1"/>
    </source>
</evidence>
<dbReference type="GO" id="GO:0003676">
    <property type="term" value="F:nucleic acid binding"/>
    <property type="evidence" value="ECO:0007669"/>
    <property type="project" value="InterPro"/>
</dbReference>
<dbReference type="InterPro" id="IPR002121">
    <property type="entry name" value="HRDC_dom"/>
</dbReference>
<reference evidence="3" key="1">
    <citation type="submission" date="2019-08" db="EMBL/GenBank/DDBJ databases">
        <title>Complete Genome Sequence of the Polysaccharide-Degrading Rumen Bacterium Pseudobutyrivibrio xylanivorans MA3014.</title>
        <authorList>
            <person name="Palevich N."/>
            <person name="Maclean P.H."/>
            <person name="Kelly W.J."/>
            <person name="Leahy S.C."/>
            <person name="Rakonjac J."/>
            <person name="Attwood G.T."/>
        </authorList>
    </citation>
    <scope>NUCLEOTIDE SEQUENCE [LARGE SCALE GENOMIC DNA]</scope>
    <source>
        <strain evidence="3">MA3014</strain>
    </source>
</reference>
<organism evidence="2 3">
    <name type="scientific">Pseudobutyrivibrio xylanivorans</name>
    <dbReference type="NCBI Taxonomy" id="185007"/>
    <lineage>
        <taxon>Bacteria</taxon>
        <taxon>Bacillati</taxon>
        <taxon>Bacillota</taxon>
        <taxon>Clostridia</taxon>
        <taxon>Lachnospirales</taxon>
        <taxon>Lachnospiraceae</taxon>
        <taxon>Pseudobutyrivibrio</taxon>
    </lineage>
</organism>
<dbReference type="InterPro" id="IPR010997">
    <property type="entry name" value="HRDC-like_sf"/>
</dbReference>
<dbReference type="SMART" id="SM00341">
    <property type="entry name" value="HRDC"/>
    <property type="match status" value="1"/>
</dbReference>
<evidence type="ECO:0000313" key="3">
    <source>
        <dbReference type="Proteomes" id="UP000327030"/>
    </source>
</evidence>
<gene>
    <name evidence="2" type="ORF">FXF36_08640</name>
</gene>
<sequence length="504" mass="58332">MESYEYNGEKYYFKKGKWLKSDYTVAPISIVNSLNKLLMENEDFETETVDEIIKLLDGAKMSGNTGFALKLAEESLEKATLSEARALLPRITSLYRIKNRPERAVELGEHYIRVYESKIWSPSLFTSLAAAYCDLNKLEEARKYANRARAISGNNSTIELMSVYSRLKKLEEESPNIVRHDKVVEKIIESTEPSTSLNDIEMESVEQHFTQTNEIDDKSLFNKESENTLIYEEKEEIKPQVVEKTLKKKKTYDDWVEEYPDRVVIRKEGFFYTVKDECATVIASILRYNIGEYYGRYITGSPSLEIMTNELKNHHISYVAIVSDEIVDEEVFTDNQFYAWVSEKERLVSLERIRERKKRNITKLGKDGIEDILNFIDVLNQGTDPITGEIYDEEHFLNTPEMKVILEIAKKRLQSKISIEERKASEDDLNQDEHLIFCKLKGCRMDIAREYGVPPYTICHDSTLAELSKVRPKDIDEMLLVPGVGEKAIEKYGEAFLKIINEAE</sequence>
<dbReference type="RefSeq" id="WP_151623377.1">
    <property type="nucleotide sequence ID" value="NZ_CP043028.1"/>
</dbReference>
<dbReference type="InterPro" id="IPR011990">
    <property type="entry name" value="TPR-like_helical_dom_sf"/>
</dbReference>
<dbReference type="AlphaFoldDB" id="A0A5P6VT51"/>
<dbReference type="EMBL" id="CP043028">
    <property type="protein sequence ID" value="QFJ54919.1"/>
    <property type="molecule type" value="Genomic_DNA"/>
</dbReference>
<dbReference type="Proteomes" id="UP000327030">
    <property type="component" value="Chromosome 1"/>
</dbReference>
<dbReference type="SUPFAM" id="SSF47819">
    <property type="entry name" value="HRDC-like"/>
    <property type="match status" value="1"/>
</dbReference>
<accession>A0A5P6VT51</accession>
<dbReference type="Gene3D" id="1.10.150.80">
    <property type="entry name" value="HRDC domain"/>
    <property type="match status" value="1"/>
</dbReference>
<dbReference type="Gene3D" id="1.25.40.10">
    <property type="entry name" value="Tetratricopeptide repeat domain"/>
    <property type="match status" value="1"/>
</dbReference>
<proteinExistence type="predicted"/>
<dbReference type="SUPFAM" id="SSF48452">
    <property type="entry name" value="TPR-like"/>
    <property type="match status" value="1"/>
</dbReference>
<dbReference type="GO" id="GO:0000166">
    <property type="term" value="F:nucleotide binding"/>
    <property type="evidence" value="ECO:0007669"/>
    <property type="project" value="InterPro"/>
</dbReference>
<dbReference type="OrthoDB" id="9763310at2"/>
<name>A0A5P6VT51_PSEXY</name>
<feature type="domain" description="HRDC" evidence="1">
    <location>
        <begin position="430"/>
        <end position="504"/>
    </location>
</feature>
<evidence type="ECO:0000259" key="1">
    <source>
        <dbReference type="PROSITE" id="PS50967"/>
    </source>
</evidence>
<dbReference type="Pfam" id="PF00570">
    <property type="entry name" value="HRDC"/>
    <property type="match status" value="1"/>
</dbReference>